<reference evidence="1" key="1">
    <citation type="submission" date="2022-11" db="UniProtKB">
        <authorList>
            <consortium name="EnsemblMetazoa"/>
        </authorList>
    </citation>
    <scope>IDENTIFICATION</scope>
</reference>
<dbReference type="Gene3D" id="3.10.10.10">
    <property type="entry name" value="HIV Type 1 Reverse Transcriptase, subunit A, domain 1"/>
    <property type="match status" value="1"/>
</dbReference>
<dbReference type="RefSeq" id="XP_038073056.1">
    <property type="nucleotide sequence ID" value="XM_038217128.1"/>
</dbReference>
<dbReference type="InterPro" id="IPR043128">
    <property type="entry name" value="Rev_trsase/Diguanyl_cyclase"/>
</dbReference>
<dbReference type="EnsemblMetazoa" id="XM_038217128.1">
    <property type="protein sequence ID" value="XP_038073056.1"/>
    <property type="gene ID" value="LOC119741377"/>
</dbReference>
<dbReference type="PANTHER" id="PTHR37984:SF7">
    <property type="entry name" value="INTEGRASE CATALYTIC DOMAIN-CONTAINING PROTEIN"/>
    <property type="match status" value="1"/>
</dbReference>
<dbReference type="InterPro" id="IPR050951">
    <property type="entry name" value="Retrovirus_Pol_polyprotein"/>
</dbReference>
<protein>
    <submittedName>
        <fullName evidence="1">Uncharacterized protein</fullName>
    </submittedName>
</protein>
<organism evidence="1 2">
    <name type="scientific">Patiria miniata</name>
    <name type="common">Bat star</name>
    <name type="synonym">Asterina miniata</name>
    <dbReference type="NCBI Taxonomy" id="46514"/>
    <lineage>
        <taxon>Eukaryota</taxon>
        <taxon>Metazoa</taxon>
        <taxon>Echinodermata</taxon>
        <taxon>Eleutherozoa</taxon>
        <taxon>Asterozoa</taxon>
        <taxon>Asteroidea</taxon>
        <taxon>Valvatacea</taxon>
        <taxon>Valvatida</taxon>
        <taxon>Asterinidae</taxon>
        <taxon>Patiria</taxon>
    </lineage>
</organism>
<dbReference type="OrthoDB" id="6776789at2759"/>
<dbReference type="GeneID" id="119741377"/>
<proteinExistence type="predicted"/>
<accession>A0A914BAE4</accession>
<dbReference type="PANTHER" id="PTHR37984">
    <property type="entry name" value="PROTEIN CBG26694"/>
    <property type="match status" value="1"/>
</dbReference>
<keyword evidence="2" id="KW-1185">Reference proteome</keyword>
<dbReference type="SUPFAM" id="SSF56672">
    <property type="entry name" value="DNA/RNA polymerases"/>
    <property type="match status" value="1"/>
</dbReference>
<sequence>MYPDRFTGIGKFPGEYHITLREDACPVVHPPRKYPIQIKEELKTELDRMESMNVITKVTEPTDWVSSLAFSRKPNGSLRVCLDPQALNKASKRTYHKTPTLEEITHQFSGAKVFSKLDARWVLEHRAG</sequence>
<dbReference type="Proteomes" id="UP000887568">
    <property type="component" value="Unplaced"/>
</dbReference>
<dbReference type="OMA" id="MESMNVI"/>
<evidence type="ECO:0000313" key="1">
    <source>
        <dbReference type="EnsemblMetazoa" id="XP_038073056.1"/>
    </source>
</evidence>
<name>A0A914BAE4_PATMI</name>
<dbReference type="FunFam" id="3.10.10.10:FF:000003">
    <property type="entry name" value="Retrovirus-related Pol polyprotein from transposon 297-like Protein"/>
    <property type="match status" value="1"/>
</dbReference>
<dbReference type="InterPro" id="IPR043502">
    <property type="entry name" value="DNA/RNA_pol_sf"/>
</dbReference>
<dbReference type="AlphaFoldDB" id="A0A914BAE4"/>
<dbReference type="Gene3D" id="3.30.70.270">
    <property type="match status" value="1"/>
</dbReference>
<evidence type="ECO:0000313" key="2">
    <source>
        <dbReference type="Proteomes" id="UP000887568"/>
    </source>
</evidence>